<gene>
    <name evidence="2" type="ORF">TNCV_2483471</name>
</gene>
<evidence type="ECO:0000313" key="3">
    <source>
        <dbReference type="Proteomes" id="UP000887159"/>
    </source>
</evidence>
<sequence>MVFRNGMSTVLVPMSNGTSLVAQTHPIMAIGQPLRLPLHPNFEGEHPRGGWEPPLSLRLPPILREDLRLDGYLEYPLPQRHYTRTCTMSSPGFEPSPNDTAISIANYYTGVSAADKLDPRPDAVALYSGCTPVPQTFQTYAQVSKTSTAAATTQTDDTITKIVCPALKLLQPLRSVPKPNTFSLVPAVFKSSTSTQAQLLPSTSSVIVTSSLNSQPPAPSTANNLSTSAASSSSTISISTPLPARPVQNTTTTSNTILSTSQDAKQSSKPRIKNVLLKHIYQYKTKNRN</sequence>
<protein>
    <submittedName>
        <fullName evidence="2">Uncharacterized protein</fullName>
    </submittedName>
</protein>
<evidence type="ECO:0000313" key="2">
    <source>
        <dbReference type="EMBL" id="GFY25226.1"/>
    </source>
</evidence>
<feature type="region of interest" description="Disordered" evidence="1">
    <location>
        <begin position="234"/>
        <end position="271"/>
    </location>
</feature>
<feature type="compositionally biased region" description="Low complexity" evidence="1">
    <location>
        <begin position="249"/>
        <end position="261"/>
    </location>
</feature>
<comment type="caution">
    <text evidence="2">The sequence shown here is derived from an EMBL/GenBank/DDBJ whole genome shotgun (WGS) entry which is preliminary data.</text>
</comment>
<name>A0A8X6VZR0_TRICX</name>
<keyword evidence="3" id="KW-1185">Reference proteome</keyword>
<accession>A0A8X6VZR0</accession>
<dbReference type="Proteomes" id="UP000887159">
    <property type="component" value="Unassembled WGS sequence"/>
</dbReference>
<proteinExistence type="predicted"/>
<dbReference type="EMBL" id="BMAU01021371">
    <property type="protein sequence ID" value="GFY25226.1"/>
    <property type="molecule type" value="Genomic_DNA"/>
</dbReference>
<reference evidence="2" key="1">
    <citation type="submission" date="2020-08" db="EMBL/GenBank/DDBJ databases">
        <title>Multicomponent nature underlies the extraordinary mechanical properties of spider dragline silk.</title>
        <authorList>
            <person name="Kono N."/>
            <person name="Nakamura H."/>
            <person name="Mori M."/>
            <person name="Yoshida Y."/>
            <person name="Ohtoshi R."/>
            <person name="Malay A.D."/>
            <person name="Moran D.A.P."/>
            <person name="Tomita M."/>
            <person name="Numata K."/>
            <person name="Arakawa K."/>
        </authorList>
    </citation>
    <scope>NUCLEOTIDE SEQUENCE</scope>
</reference>
<organism evidence="2 3">
    <name type="scientific">Trichonephila clavipes</name>
    <name type="common">Golden silk orbweaver</name>
    <name type="synonym">Nephila clavipes</name>
    <dbReference type="NCBI Taxonomy" id="2585209"/>
    <lineage>
        <taxon>Eukaryota</taxon>
        <taxon>Metazoa</taxon>
        <taxon>Ecdysozoa</taxon>
        <taxon>Arthropoda</taxon>
        <taxon>Chelicerata</taxon>
        <taxon>Arachnida</taxon>
        <taxon>Araneae</taxon>
        <taxon>Araneomorphae</taxon>
        <taxon>Entelegynae</taxon>
        <taxon>Araneoidea</taxon>
        <taxon>Nephilidae</taxon>
        <taxon>Trichonephila</taxon>
    </lineage>
</organism>
<dbReference type="AlphaFoldDB" id="A0A8X6VZR0"/>
<evidence type="ECO:0000256" key="1">
    <source>
        <dbReference type="SAM" id="MobiDB-lite"/>
    </source>
</evidence>